<dbReference type="InterPro" id="IPR002816">
    <property type="entry name" value="TraB/PrgY/GumN_fam"/>
</dbReference>
<comment type="caution">
    <text evidence="2">The sequence shown here is derived from an EMBL/GenBank/DDBJ whole genome shotgun (WGS) entry which is preliminary data.</text>
</comment>
<name>A0ABP2CVG7_9GAMM</name>
<feature type="chain" id="PRO_5046849062" evidence="1">
    <location>
        <begin position="22"/>
        <end position="282"/>
    </location>
</feature>
<organism evidence="2 3">
    <name type="scientific">Idiomarina baltica OS145</name>
    <dbReference type="NCBI Taxonomy" id="314276"/>
    <lineage>
        <taxon>Bacteria</taxon>
        <taxon>Pseudomonadati</taxon>
        <taxon>Pseudomonadota</taxon>
        <taxon>Gammaproteobacteria</taxon>
        <taxon>Alteromonadales</taxon>
        <taxon>Idiomarinaceae</taxon>
        <taxon>Idiomarina</taxon>
    </lineage>
</organism>
<evidence type="ECO:0000313" key="3">
    <source>
        <dbReference type="Proteomes" id="UP000016543"/>
    </source>
</evidence>
<feature type="signal peptide" evidence="1">
    <location>
        <begin position="1"/>
        <end position="21"/>
    </location>
</feature>
<reference evidence="2 3" key="1">
    <citation type="submission" date="2006-01" db="EMBL/GenBank/DDBJ databases">
        <authorList>
            <person name="Brettar I."/>
            <person name="Hofle M."/>
            <person name="Ferriera S."/>
            <person name="Johnson J."/>
            <person name="Kravitz S."/>
            <person name="Halpern A."/>
            <person name="Remington K."/>
            <person name="Beeson K."/>
            <person name="Tran B."/>
            <person name="Rogers Y.-H."/>
            <person name="Friedman R."/>
            <person name="Venter J.C."/>
        </authorList>
    </citation>
    <scope>NUCLEOTIDE SEQUENCE [LARGE SCALE GENOMIC DNA]</scope>
    <source>
        <strain evidence="2 3">OS145</strain>
    </source>
</reference>
<dbReference type="InterPro" id="IPR047111">
    <property type="entry name" value="YbaP-like"/>
</dbReference>
<dbReference type="RefSeq" id="WP_006955617.1">
    <property type="nucleotide sequence ID" value="NZ_CH672405.1"/>
</dbReference>
<evidence type="ECO:0000313" key="2">
    <source>
        <dbReference type="EMBL" id="EAQ32798.1"/>
    </source>
</evidence>
<dbReference type="Proteomes" id="UP000016543">
    <property type="component" value="Unassembled WGS sequence"/>
</dbReference>
<accession>A0ABP2CVG7</accession>
<protein>
    <submittedName>
        <fullName evidence="2">Uncharacterized conserved secreted protein</fullName>
    </submittedName>
</protein>
<keyword evidence="3" id="KW-1185">Reference proteome</keyword>
<dbReference type="CDD" id="cd14789">
    <property type="entry name" value="Tiki"/>
    <property type="match status" value="1"/>
</dbReference>
<proteinExistence type="predicted"/>
<evidence type="ECO:0000256" key="1">
    <source>
        <dbReference type="SAM" id="SignalP"/>
    </source>
</evidence>
<sequence>MKLKLVIVTLLALLWSTLSSAEVFYKAVQGDKTLWIMGTVHAAKGDGFALSEQAQDALAQSKVIWMEVAPEKLKNAQAAFMAHAMRSQGTLEENVDSETWQAFTQVAQQYGIPEQNLNPLNAWFAQIVLVATAVNHAGYVQEAGVESKIEQFADANSLPIKSLETVERQINALVQAQSDVGEQEIIEQTLTEIDQVNEVLDGIIVSWQQGDLTALGKLLNDSMPPQMAEELLYKRNREWIERLATDNQSDSAFIAVGAGHLVGDEGLLTLLEENGYSVSEVN</sequence>
<dbReference type="Pfam" id="PF01963">
    <property type="entry name" value="TraB_PrgY_gumN"/>
    <property type="match status" value="1"/>
</dbReference>
<dbReference type="EMBL" id="AAMX01000003">
    <property type="protein sequence ID" value="EAQ32798.1"/>
    <property type="molecule type" value="Genomic_DNA"/>
</dbReference>
<dbReference type="PANTHER" id="PTHR40590">
    <property type="entry name" value="CYTOPLASMIC PROTEIN-RELATED"/>
    <property type="match status" value="1"/>
</dbReference>
<gene>
    <name evidence="2" type="ORF">OS145_01527</name>
</gene>
<dbReference type="PANTHER" id="PTHR40590:SF1">
    <property type="entry name" value="CYTOPLASMIC PROTEIN"/>
    <property type="match status" value="1"/>
</dbReference>
<keyword evidence="1" id="KW-0732">Signal</keyword>